<dbReference type="STRING" id="1120920.SAMN03080599_02066"/>
<dbReference type="AlphaFoldDB" id="A0A1G5S2Q2"/>
<dbReference type="OrthoDB" id="2796at2"/>
<evidence type="ECO:0000256" key="2">
    <source>
        <dbReference type="ARBA" id="ARBA00022448"/>
    </source>
</evidence>
<evidence type="ECO:0000313" key="6">
    <source>
        <dbReference type="Proteomes" id="UP000199208"/>
    </source>
</evidence>
<feature type="chain" id="PRO_5039209521" evidence="4">
    <location>
        <begin position="20"/>
        <end position="356"/>
    </location>
</feature>
<keyword evidence="2" id="KW-0813">Transport</keyword>
<reference evidence="5 6" key="1">
    <citation type="submission" date="2016-10" db="EMBL/GenBank/DDBJ databases">
        <authorList>
            <person name="de Groot N.N."/>
        </authorList>
    </citation>
    <scope>NUCLEOTIDE SEQUENCE [LARGE SCALE GENOMIC DNA]</scope>
    <source>
        <strain evidence="5 6">DSM 2784</strain>
    </source>
</reference>
<organism evidence="5 6">
    <name type="scientific">Acidaminobacter hydrogenoformans DSM 2784</name>
    <dbReference type="NCBI Taxonomy" id="1120920"/>
    <lineage>
        <taxon>Bacteria</taxon>
        <taxon>Bacillati</taxon>
        <taxon>Bacillota</taxon>
        <taxon>Clostridia</taxon>
        <taxon>Peptostreptococcales</taxon>
        <taxon>Acidaminobacteraceae</taxon>
        <taxon>Acidaminobacter</taxon>
    </lineage>
</organism>
<dbReference type="PROSITE" id="PS51257">
    <property type="entry name" value="PROKAR_LIPOPROTEIN"/>
    <property type="match status" value="1"/>
</dbReference>
<dbReference type="PANTHER" id="PTHR33376:SF7">
    <property type="entry name" value="C4-DICARBOXYLATE-BINDING PROTEIN DCTB"/>
    <property type="match status" value="1"/>
</dbReference>
<dbReference type="CDD" id="cd13603">
    <property type="entry name" value="PBP2_TRAP_Siap_TeaA_like"/>
    <property type="match status" value="1"/>
</dbReference>
<dbReference type="PIRSF" id="PIRSF006470">
    <property type="entry name" value="DctB"/>
    <property type="match status" value="1"/>
</dbReference>
<dbReference type="NCBIfam" id="NF037995">
    <property type="entry name" value="TRAP_S1"/>
    <property type="match status" value="1"/>
</dbReference>
<dbReference type="InterPro" id="IPR004682">
    <property type="entry name" value="TRAP_DctP"/>
</dbReference>
<proteinExistence type="inferred from homology"/>
<dbReference type="Pfam" id="PF03480">
    <property type="entry name" value="DctP"/>
    <property type="match status" value="1"/>
</dbReference>
<dbReference type="GO" id="GO:0055085">
    <property type="term" value="P:transmembrane transport"/>
    <property type="evidence" value="ECO:0007669"/>
    <property type="project" value="InterPro"/>
</dbReference>
<dbReference type="Proteomes" id="UP000199208">
    <property type="component" value="Unassembled WGS sequence"/>
</dbReference>
<dbReference type="PANTHER" id="PTHR33376">
    <property type="match status" value="1"/>
</dbReference>
<accession>A0A1G5S2Q2</accession>
<evidence type="ECO:0000256" key="1">
    <source>
        <dbReference type="ARBA" id="ARBA00009023"/>
    </source>
</evidence>
<evidence type="ECO:0000256" key="3">
    <source>
        <dbReference type="ARBA" id="ARBA00022729"/>
    </source>
</evidence>
<feature type="signal peptide" evidence="4">
    <location>
        <begin position="1"/>
        <end position="19"/>
    </location>
</feature>
<dbReference type="GO" id="GO:0030288">
    <property type="term" value="C:outer membrane-bounded periplasmic space"/>
    <property type="evidence" value="ECO:0007669"/>
    <property type="project" value="InterPro"/>
</dbReference>
<evidence type="ECO:0000313" key="5">
    <source>
        <dbReference type="EMBL" id="SCZ80031.1"/>
    </source>
</evidence>
<evidence type="ECO:0000256" key="4">
    <source>
        <dbReference type="SAM" id="SignalP"/>
    </source>
</evidence>
<comment type="similarity">
    <text evidence="1">Belongs to the bacterial solute-binding protein 7 family.</text>
</comment>
<dbReference type="Gene3D" id="3.40.190.170">
    <property type="entry name" value="Bacterial extracellular solute-binding protein, family 7"/>
    <property type="match status" value="1"/>
</dbReference>
<dbReference type="EMBL" id="FMWL01000010">
    <property type="protein sequence ID" value="SCZ80031.1"/>
    <property type="molecule type" value="Genomic_DNA"/>
</dbReference>
<dbReference type="InterPro" id="IPR018389">
    <property type="entry name" value="DctP_fam"/>
</dbReference>
<keyword evidence="6" id="KW-1185">Reference proteome</keyword>
<dbReference type="RefSeq" id="WP_092591190.1">
    <property type="nucleotide sequence ID" value="NZ_FMWL01000010.1"/>
</dbReference>
<sequence>MKKLLSLILILILAFSATACGGTAKAPAAEVPAENPSAEAPESEAVLPADGPTFNLILAHGAPEQSDGHKGTLYFKELIEARSGGKITVESYPGFQLGSVGELIQNQKSGQIAMTVGTAGGSTSKALAFLDLPALYGDIEKATAVVAEGTKARALIDQEYGNLNVKVLSIMPITYRVTSSNKEVRSFEDFAGLKIRTMENPLHMMFWQAIDANPTPLAFSELYVALQQGLVDAQENPLDTIYNSKIYEQQKYIVKSNHVMFYNAYTINKDIWASMPPEYQTLITETVVDLEKWVRETTDTSLVAFEENLVNEGLEIIEFTEEDFAKMKEAAQPVFDEARALCGDEVIDEVLATVAQ</sequence>
<keyword evidence="3 4" id="KW-0732">Signal</keyword>
<name>A0A1G5S2Q2_9FIRM</name>
<dbReference type="InterPro" id="IPR038404">
    <property type="entry name" value="TRAP_DctP_sf"/>
</dbReference>
<gene>
    <name evidence="5" type="ORF">SAMN03080599_02066</name>
</gene>
<keyword evidence="5" id="KW-0675">Receptor</keyword>
<protein>
    <submittedName>
        <fullName evidence="5">Tripartite ATP-independent transporter solute receptor, DctP family</fullName>
    </submittedName>
</protein>